<evidence type="ECO:0000256" key="1">
    <source>
        <dbReference type="PROSITE-ProRule" id="PRU00176"/>
    </source>
</evidence>
<dbReference type="InterPro" id="IPR000504">
    <property type="entry name" value="RRM_dom"/>
</dbReference>
<dbReference type="Gene3D" id="3.30.70.330">
    <property type="match status" value="1"/>
</dbReference>
<feature type="compositionally biased region" description="Basic and acidic residues" evidence="2">
    <location>
        <begin position="16"/>
        <end position="33"/>
    </location>
</feature>
<feature type="compositionally biased region" description="Polar residues" evidence="2">
    <location>
        <begin position="34"/>
        <end position="43"/>
    </location>
</feature>
<dbReference type="SMART" id="SM00361">
    <property type="entry name" value="RRM_1"/>
    <property type="match status" value="1"/>
</dbReference>
<evidence type="ECO:0000313" key="5">
    <source>
        <dbReference type="Proteomes" id="UP001145021"/>
    </source>
</evidence>
<sequence length="286" mass="31875">MSLFSGLPAIDSQTGGEERKQQQKGSEQKRQTVEKSQGSTVSWSYPELAPNLRRPKASYKPTGNTATTSKHPHSLPRDPASLISRWNAVSNQAETATLQTTAADSASIAQQQEQFSLAEYMPVIAHIQRKPGQRSKVGSSASGSQIGEQFDPFEEYSPAVPSGYHAYKQWLRLRKKQLQLNSQRFALIGEPSACIMLTNMADETDDSLERETEEECRAFGHVVKCKALVCQGVESPFERVRLYVEFEDMEAASRAREALDRRFFDGRHISATFVQSIPDDSTDHSS</sequence>
<dbReference type="GO" id="GO:0003723">
    <property type="term" value="F:RNA binding"/>
    <property type="evidence" value="ECO:0007669"/>
    <property type="project" value="UniProtKB-UniRule"/>
</dbReference>
<dbReference type="AlphaFoldDB" id="A0A9W7XRH3"/>
<dbReference type="GO" id="GO:0045292">
    <property type="term" value="P:mRNA cis splicing, via spliceosome"/>
    <property type="evidence" value="ECO:0007669"/>
    <property type="project" value="InterPro"/>
</dbReference>
<dbReference type="PANTHER" id="PTHR13288">
    <property type="entry name" value="SPLICING FACTOR 45 SPF45"/>
    <property type="match status" value="1"/>
</dbReference>
<accession>A0A9W7XRH3</accession>
<name>A0A9W7XRH3_9FUNG</name>
<keyword evidence="1" id="KW-0694">RNA-binding</keyword>
<dbReference type="Proteomes" id="UP001145021">
    <property type="component" value="Unassembled WGS sequence"/>
</dbReference>
<feature type="domain" description="RRM" evidence="3">
    <location>
        <begin position="193"/>
        <end position="276"/>
    </location>
</feature>
<dbReference type="InterPro" id="IPR012677">
    <property type="entry name" value="Nucleotide-bd_a/b_plait_sf"/>
</dbReference>
<dbReference type="PANTHER" id="PTHR13288:SF8">
    <property type="entry name" value="SPLICING FACTOR 45"/>
    <property type="match status" value="1"/>
</dbReference>
<dbReference type="PROSITE" id="PS50102">
    <property type="entry name" value="RRM"/>
    <property type="match status" value="1"/>
</dbReference>
<dbReference type="SUPFAM" id="SSF54928">
    <property type="entry name" value="RNA-binding domain, RBD"/>
    <property type="match status" value="1"/>
</dbReference>
<dbReference type="EMBL" id="JANBOH010000014">
    <property type="protein sequence ID" value="KAJ1647980.1"/>
    <property type="molecule type" value="Genomic_DNA"/>
</dbReference>
<protein>
    <recommendedName>
        <fullName evidence="3">RRM domain-containing protein</fullName>
    </recommendedName>
</protein>
<dbReference type="InterPro" id="IPR003954">
    <property type="entry name" value="RRM_euk-type"/>
</dbReference>
<proteinExistence type="predicted"/>
<comment type="caution">
    <text evidence="4">The sequence shown here is derived from an EMBL/GenBank/DDBJ whole genome shotgun (WGS) entry which is preliminary data.</text>
</comment>
<evidence type="ECO:0000256" key="2">
    <source>
        <dbReference type="SAM" id="MobiDB-lite"/>
    </source>
</evidence>
<reference evidence="4" key="1">
    <citation type="submission" date="2022-07" db="EMBL/GenBank/DDBJ databases">
        <title>Phylogenomic reconstructions and comparative analyses of Kickxellomycotina fungi.</title>
        <authorList>
            <person name="Reynolds N.K."/>
            <person name="Stajich J.E."/>
            <person name="Barry K."/>
            <person name="Grigoriev I.V."/>
            <person name="Crous P."/>
            <person name="Smith M.E."/>
        </authorList>
    </citation>
    <scope>NUCLEOTIDE SEQUENCE</scope>
    <source>
        <strain evidence="4">NBRC 105413</strain>
    </source>
</reference>
<feature type="region of interest" description="Disordered" evidence="2">
    <location>
        <begin position="1"/>
        <end position="79"/>
    </location>
</feature>
<organism evidence="4 5">
    <name type="scientific">Coemansia asiatica</name>
    <dbReference type="NCBI Taxonomy" id="1052880"/>
    <lineage>
        <taxon>Eukaryota</taxon>
        <taxon>Fungi</taxon>
        <taxon>Fungi incertae sedis</taxon>
        <taxon>Zoopagomycota</taxon>
        <taxon>Kickxellomycotina</taxon>
        <taxon>Kickxellomycetes</taxon>
        <taxon>Kickxellales</taxon>
        <taxon>Kickxellaceae</taxon>
        <taxon>Coemansia</taxon>
    </lineage>
</organism>
<evidence type="ECO:0000313" key="4">
    <source>
        <dbReference type="EMBL" id="KAJ1647980.1"/>
    </source>
</evidence>
<dbReference type="GO" id="GO:0071011">
    <property type="term" value="C:precatalytic spliceosome"/>
    <property type="evidence" value="ECO:0007669"/>
    <property type="project" value="TreeGrafter"/>
</dbReference>
<gene>
    <name evidence="4" type="ORF">LPJ64_000665</name>
</gene>
<dbReference type="InterPro" id="IPR035979">
    <property type="entry name" value="RBD_domain_sf"/>
</dbReference>
<dbReference type="InterPro" id="IPR040052">
    <property type="entry name" value="RBM17"/>
</dbReference>
<keyword evidence="5" id="KW-1185">Reference proteome</keyword>
<evidence type="ECO:0000259" key="3">
    <source>
        <dbReference type="PROSITE" id="PS50102"/>
    </source>
</evidence>